<accession>A0A927C7F6</accession>
<dbReference type="EMBL" id="JACXJA010000014">
    <property type="protein sequence ID" value="MBD2862590.1"/>
    <property type="molecule type" value="Genomic_DNA"/>
</dbReference>
<proteinExistence type="predicted"/>
<sequence length="292" mass="32155">MLSKRRYSRLRRRAFALAVFAIIAILAEACSLTGMPSDPGELLKQTVSGLSGTDDFRFEGTTSVSVGGLPMQEGASFEGVVNGHNRLSMSFNRGSPGAGTIGAAQAVGTPRSVVFSKSQNEWVVSEAASQSDAIVLLPWSPLYKLEQLNTMAKKTESARDEQDTRLTILTVTPERADVTKAVRDQLARQADVLDIDKQLAGLRTRHGLSEAEAARMRGELEQSVLLTKRQLDEAEGSLKAGAVYRIWVDRVSRLPRKMQIETEMKYTSDGHPKTETIRVDYLFTDYNNKKST</sequence>
<evidence type="ECO:0000313" key="1">
    <source>
        <dbReference type="EMBL" id="MBD2862590.1"/>
    </source>
</evidence>
<comment type="caution">
    <text evidence="1">The sequence shown here is derived from an EMBL/GenBank/DDBJ whole genome shotgun (WGS) entry which is preliminary data.</text>
</comment>
<dbReference type="Gene3D" id="2.50.20.20">
    <property type="match status" value="1"/>
</dbReference>
<protein>
    <submittedName>
        <fullName evidence="1">Uncharacterized protein</fullName>
    </submittedName>
</protein>
<evidence type="ECO:0000313" key="2">
    <source>
        <dbReference type="Proteomes" id="UP000639396"/>
    </source>
</evidence>
<keyword evidence="2" id="KW-1185">Reference proteome</keyword>
<name>A0A927C7F6_9BACL</name>
<dbReference type="RefSeq" id="WP_190927643.1">
    <property type="nucleotide sequence ID" value="NZ_JACXJA010000014.1"/>
</dbReference>
<reference evidence="1" key="1">
    <citation type="submission" date="2020-09" db="EMBL/GenBank/DDBJ databases">
        <title>A novel bacterium of genus Paenibacillus, isolated from South China Sea.</title>
        <authorList>
            <person name="Huang H."/>
            <person name="Mo K."/>
            <person name="Hu Y."/>
        </authorList>
    </citation>
    <scope>NUCLEOTIDE SEQUENCE</scope>
    <source>
        <strain evidence="1">IB182363</strain>
    </source>
</reference>
<dbReference type="Proteomes" id="UP000639396">
    <property type="component" value="Unassembled WGS sequence"/>
</dbReference>
<dbReference type="AlphaFoldDB" id="A0A927C7F6"/>
<organism evidence="1 2">
    <name type="scientific">Paenibacillus oceani</name>
    <dbReference type="NCBI Taxonomy" id="2772510"/>
    <lineage>
        <taxon>Bacteria</taxon>
        <taxon>Bacillati</taxon>
        <taxon>Bacillota</taxon>
        <taxon>Bacilli</taxon>
        <taxon>Bacillales</taxon>
        <taxon>Paenibacillaceae</taxon>
        <taxon>Paenibacillus</taxon>
    </lineage>
</organism>
<gene>
    <name evidence="1" type="ORF">IDH45_11400</name>
</gene>